<organism evidence="2 3">
    <name type="scientific">Microbacterium rhizomatis</name>
    <dbReference type="NCBI Taxonomy" id="1631477"/>
    <lineage>
        <taxon>Bacteria</taxon>
        <taxon>Bacillati</taxon>
        <taxon>Actinomycetota</taxon>
        <taxon>Actinomycetes</taxon>
        <taxon>Micrococcales</taxon>
        <taxon>Microbacteriaceae</taxon>
        <taxon>Microbacterium</taxon>
    </lineage>
</organism>
<keyword evidence="3" id="KW-1185">Reference proteome</keyword>
<comment type="caution">
    <text evidence="2">The sequence shown here is derived from an EMBL/GenBank/DDBJ whole genome shotgun (WGS) entry which is preliminary data.</text>
</comment>
<dbReference type="Proteomes" id="UP000325827">
    <property type="component" value="Unassembled WGS sequence"/>
</dbReference>
<proteinExistence type="predicted"/>
<feature type="transmembrane region" description="Helical" evidence="1">
    <location>
        <begin position="49"/>
        <end position="71"/>
    </location>
</feature>
<keyword evidence="1" id="KW-1133">Transmembrane helix</keyword>
<reference evidence="3" key="1">
    <citation type="submission" date="2019-09" db="EMBL/GenBank/DDBJ databases">
        <title>Mumia zhuanghuii sp. nov. isolated from the intestinal contents of plateau pika (Ochotona curzoniae) in the Qinghai-Tibet plateau of China.</title>
        <authorList>
            <person name="Tian Z."/>
        </authorList>
    </citation>
    <scope>NUCLEOTIDE SEQUENCE [LARGE SCALE GENOMIC DNA]</scope>
    <source>
        <strain evidence="3">JCM 30598</strain>
    </source>
</reference>
<gene>
    <name evidence="2" type="ORF">F6B43_14800</name>
</gene>
<dbReference type="AlphaFoldDB" id="A0A5J5IYR2"/>
<feature type="transmembrane region" description="Helical" evidence="1">
    <location>
        <begin position="7"/>
        <end position="29"/>
    </location>
</feature>
<evidence type="ECO:0000313" key="3">
    <source>
        <dbReference type="Proteomes" id="UP000325827"/>
    </source>
</evidence>
<evidence type="ECO:0000256" key="1">
    <source>
        <dbReference type="SAM" id="Phobius"/>
    </source>
</evidence>
<keyword evidence="1" id="KW-0472">Membrane</keyword>
<sequence length="92" mass="9771">MRRSPKYSVFLIFGAALGVLVALILTFAFHGTDGQSPNTAIVYSQSQVFGFLALVGAGVGVLVGGVTALILDRALARRTRRIAADREHTIVL</sequence>
<dbReference type="EMBL" id="VYSA01000003">
    <property type="protein sequence ID" value="KAA9106616.1"/>
    <property type="molecule type" value="Genomic_DNA"/>
</dbReference>
<protein>
    <submittedName>
        <fullName evidence="2">Potassium transporter Trk</fullName>
    </submittedName>
</protein>
<name>A0A5J5IYR2_9MICO</name>
<accession>A0A5J5IYR2</accession>
<evidence type="ECO:0000313" key="2">
    <source>
        <dbReference type="EMBL" id="KAA9106616.1"/>
    </source>
</evidence>
<keyword evidence="1" id="KW-0812">Transmembrane</keyword>